<keyword evidence="7 12" id="KW-1133">Transmembrane helix</keyword>
<proteinExistence type="inferred from homology"/>
<keyword evidence="14" id="KW-1185">Reference proteome</keyword>
<evidence type="ECO:0000256" key="8">
    <source>
        <dbReference type="ARBA" id="ARBA00023065"/>
    </source>
</evidence>
<feature type="transmembrane region" description="Helical" evidence="12">
    <location>
        <begin position="371"/>
        <end position="392"/>
    </location>
</feature>
<dbReference type="Proteomes" id="UP001626550">
    <property type="component" value="Unassembled WGS sequence"/>
</dbReference>
<feature type="region of interest" description="Disordered" evidence="11">
    <location>
        <begin position="629"/>
        <end position="665"/>
    </location>
</feature>
<comment type="subcellular location">
    <subcellularLocation>
        <location evidence="1">Cell membrane</location>
        <topology evidence="1">Multi-pass membrane protein</topology>
    </subcellularLocation>
</comment>
<feature type="region of interest" description="Disordered" evidence="11">
    <location>
        <begin position="688"/>
        <end position="808"/>
    </location>
</feature>
<feature type="compositionally biased region" description="Basic and acidic residues" evidence="11">
    <location>
        <begin position="777"/>
        <end position="808"/>
    </location>
</feature>
<comment type="similarity">
    <text evidence="2">Belongs to the otopetrin family.</text>
</comment>
<dbReference type="GO" id="GO:0005886">
    <property type="term" value="C:plasma membrane"/>
    <property type="evidence" value="ECO:0007669"/>
    <property type="project" value="UniProtKB-SubCell"/>
</dbReference>
<feature type="transmembrane region" description="Helical" evidence="12">
    <location>
        <begin position="89"/>
        <end position="113"/>
    </location>
</feature>
<evidence type="ECO:0000256" key="1">
    <source>
        <dbReference type="ARBA" id="ARBA00004651"/>
    </source>
</evidence>
<dbReference type="EMBL" id="JBJKFK010000986">
    <property type="protein sequence ID" value="KAL3314481.1"/>
    <property type="molecule type" value="Genomic_DNA"/>
</dbReference>
<evidence type="ECO:0000256" key="6">
    <source>
        <dbReference type="ARBA" id="ARBA00022781"/>
    </source>
</evidence>
<feature type="transmembrane region" description="Helical" evidence="12">
    <location>
        <begin position="187"/>
        <end position="207"/>
    </location>
</feature>
<name>A0ABD2Q8B8_9PLAT</name>
<keyword evidence="8" id="KW-0406">Ion transport</keyword>
<evidence type="ECO:0000256" key="12">
    <source>
        <dbReference type="SAM" id="Phobius"/>
    </source>
</evidence>
<reference evidence="13 14" key="1">
    <citation type="submission" date="2024-11" db="EMBL/GenBank/DDBJ databases">
        <title>Adaptive evolution of stress response genes in parasites aligns with host niche diversity.</title>
        <authorList>
            <person name="Hahn C."/>
            <person name="Resl P."/>
        </authorList>
    </citation>
    <scope>NUCLEOTIDE SEQUENCE [LARGE SCALE GENOMIC DNA]</scope>
    <source>
        <strain evidence="13">EGGRZ-B1_66</strain>
        <tissue evidence="13">Body</tissue>
    </source>
</reference>
<sequence>MGSATTEESIVHPDRSCVHFEEVSPPCKTCDKPLRQSFAQRMSDFVQKTSSQINLSFLHLPDLTRSHHNHAHITRKLSKLRRHNEERLAMMYFCLIFSLMLSTSVYGASYYVMPEVMPFYQVLYGCMYVISIMSMLIILIYLFRHRYESYEALAKNKFAGETKAKFSLRGEEVNWYLRLGVVLLTKLRLFGFLVLQVLVAAACSWIDSVVTKIALGVVYNKMHHGFQGEHEKVPHGADGAHGDTVGTTPIPSFLDPYKVNFMNPKYCFGVQNIVEPTGYFLPAISEFSAIVAAIYYEIALRIGKYKQIEMGEEEEEGGEALKECLNRSVPGLFFSTVMSIGVFAVVVYLESLVSQHIEGYRYLVHLGEETSLIFLAILACLGGFYCTRTLKFTVNFTPHNLDELLLYATYFITINFNLATIAVALFELHDMKNDHKYYYHFIFRVVQGILEIIQATLQTYFIQDSFYRCCKTPHEQEVKPGRNMVALLLGLNMSLWMIKSFETKHNDLSFKVMLELSNESVLRAIFLHATLPMAMLFRFHSTVCLSISFNRMYEDEISRFTSMLRGVTTSENGVGQLDGIKQQAKMSHLDNNPHAASYGLYGHKPISGVPARMRATSIAIMDSQTEIADEGNPKMARTSRRRAAVDKLTKDDISRIQNPSKHQRRETLVNIQLAEMRLAANDLARQLMDKKKKNVPSKTDAKEEGSSLDETLMEKEEDEQDKTTTAAEETEDESKAVPPTFNIGKKKIRKSVDHAGPSNRKPSKDIFNEIVDSNSEQEEKNSSDEDPRASRVAERVEFHKHTKKKDEH</sequence>
<accession>A0ABD2Q8B8</accession>
<keyword evidence="6" id="KW-0375">Hydrogen ion transport</keyword>
<dbReference type="PANTHER" id="PTHR21522">
    <property type="entry name" value="PROTON CHANNEL OTOP"/>
    <property type="match status" value="1"/>
</dbReference>
<dbReference type="InterPro" id="IPR004878">
    <property type="entry name" value="Otopetrin"/>
</dbReference>
<keyword evidence="9 12" id="KW-0472">Membrane</keyword>
<dbReference type="PANTHER" id="PTHR21522:SF32">
    <property type="entry name" value="OTOPETRIN-2"/>
    <property type="match status" value="1"/>
</dbReference>
<evidence type="ECO:0000256" key="3">
    <source>
        <dbReference type="ARBA" id="ARBA00022448"/>
    </source>
</evidence>
<evidence type="ECO:0000313" key="14">
    <source>
        <dbReference type="Proteomes" id="UP001626550"/>
    </source>
</evidence>
<evidence type="ECO:0000313" key="13">
    <source>
        <dbReference type="EMBL" id="KAL3314481.1"/>
    </source>
</evidence>
<keyword evidence="10" id="KW-0407">Ion channel</keyword>
<dbReference type="Pfam" id="PF03189">
    <property type="entry name" value="Otopetrin"/>
    <property type="match status" value="1"/>
</dbReference>
<keyword evidence="4" id="KW-1003">Cell membrane</keyword>
<comment type="caution">
    <text evidence="13">The sequence shown here is derived from an EMBL/GenBank/DDBJ whole genome shotgun (WGS) entry which is preliminary data.</text>
</comment>
<feature type="transmembrane region" description="Helical" evidence="12">
    <location>
        <begin position="279"/>
        <end position="298"/>
    </location>
</feature>
<feature type="compositionally biased region" description="Basic and acidic residues" evidence="11">
    <location>
        <begin position="643"/>
        <end position="654"/>
    </location>
</feature>
<feature type="transmembrane region" description="Helical" evidence="12">
    <location>
        <begin position="404"/>
        <end position="426"/>
    </location>
</feature>
<evidence type="ECO:0000256" key="10">
    <source>
        <dbReference type="ARBA" id="ARBA00023303"/>
    </source>
</evidence>
<feature type="transmembrane region" description="Helical" evidence="12">
    <location>
        <begin position="119"/>
        <end position="143"/>
    </location>
</feature>
<gene>
    <name evidence="13" type="ORF">Ciccas_006901</name>
</gene>
<organism evidence="13 14">
    <name type="scientific">Cichlidogyrus casuarinus</name>
    <dbReference type="NCBI Taxonomy" id="1844966"/>
    <lineage>
        <taxon>Eukaryota</taxon>
        <taxon>Metazoa</taxon>
        <taxon>Spiralia</taxon>
        <taxon>Lophotrochozoa</taxon>
        <taxon>Platyhelminthes</taxon>
        <taxon>Monogenea</taxon>
        <taxon>Monopisthocotylea</taxon>
        <taxon>Dactylogyridea</taxon>
        <taxon>Ancyrocephalidae</taxon>
        <taxon>Cichlidogyrus</taxon>
    </lineage>
</organism>
<evidence type="ECO:0000256" key="5">
    <source>
        <dbReference type="ARBA" id="ARBA00022692"/>
    </source>
</evidence>
<dbReference type="GO" id="GO:0015252">
    <property type="term" value="F:proton channel activity"/>
    <property type="evidence" value="ECO:0007669"/>
    <property type="project" value="UniProtKB-ARBA"/>
</dbReference>
<evidence type="ECO:0000256" key="4">
    <source>
        <dbReference type="ARBA" id="ARBA00022475"/>
    </source>
</evidence>
<evidence type="ECO:0000256" key="7">
    <source>
        <dbReference type="ARBA" id="ARBA00022989"/>
    </source>
</evidence>
<evidence type="ECO:0000256" key="2">
    <source>
        <dbReference type="ARBA" id="ARBA00006513"/>
    </source>
</evidence>
<feature type="transmembrane region" description="Helical" evidence="12">
    <location>
        <begin position="331"/>
        <end position="351"/>
    </location>
</feature>
<dbReference type="AlphaFoldDB" id="A0ABD2Q8B8"/>
<protein>
    <submittedName>
        <fullName evidence="13">Uncharacterized protein</fullName>
    </submittedName>
</protein>
<evidence type="ECO:0000256" key="11">
    <source>
        <dbReference type="SAM" id="MobiDB-lite"/>
    </source>
</evidence>
<keyword evidence="5 12" id="KW-0812">Transmembrane</keyword>
<evidence type="ECO:0000256" key="9">
    <source>
        <dbReference type="ARBA" id="ARBA00023136"/>
    </source>
</evidence>
<keyword evidence="3" id="KW-0813">Transport</keyword>